<dbReference type="Proteomes" id="UP001516023">
    <property type="component" value="Unassembled WGS sequence"/>
</dbReference>
<evidence type="ECO:0000313" key="3">
    <source>
        <dbReference type="Proteomes" id="UP001516023"/>
    </source>
</evidence>
<gene>
    <name evidence="2" type="ORF">HJC23_000810</name>
</gene>
<evidence type="ECO:0000256" key="1">
    <source>
        <dbReference type="SAM" id="MobiDB-lite"/>
    </source>
</evidence>
<sequence length="255" mass="28578">MHSLVDNPIIAQREQLNPQMKTQLATLFLVFASHGASAAHTLRGTEPHSSIEQHRNAKSNKDGHNGDSGNDAYRVVNGKKGFRDYSFDVKPILWLVVDKNDDKTGKCINVIAQEALNNYDMDLAVVDKEPKDDRLASDDIVVVLPKKTNADTCENIWNDIESDEGFSNRKRNGLFDTGTQNIAVFDVNTQDKSCERDCSDDKKKCEKSADPNDPNALNKCKKDESSCKKDCEKDCKDDCDDNWPGIFNQQCKDNC</sequence>
<feature type="region of interest" description="Disordered" evidence="1">
    <location>
        <begin position="41"/>
        <end position="72"/>
    </location>
</feature>
<keyword evidence="3" id="KW-1185">Reference proteome</keyword>
<dbReference type="AlphaFoldDB" id="A0ABD3Q5X3"/>
<protein>
    <submittedName>
        <fullName evidence="2">Uncharacterized protein</fullName>
    </submittedName>
</protein>
<dbReference type="EMBL" id="JABMIG020000071">
    <property type="protein sequence ID" value="KAL3795452.1"/>
    <property type="molecule type" value="Genomic_DNA"/>
</dbReference>
<proteinExistence type="predicted"/>
<comment type="caution">
    <text evidence="2">The sequence shown here is derived from an EMBL/GenBank/DDBJ whole genome shotgun (WGS) entry which is preliminary data.</text>
</comment>
<accession>A0ABD3Q5X3</accession>
<reference evidence="2 3" key="1">
    <citation type="journal article" date="2020" name="G3 (Bethesda)">
        <title>Improved Reference Genome for Cyclotella cryptica CCMP332, a Model for Cell Wall Morphogenesis, Salinity Adaptation, and Lipid Production in Diatoms (Bacillariophyta).</title>
        <authorList>
            <person name="Roberts W.R."/>
            <person name="Downey K.M."/>
            <person name="Ruck E.C."/>
            <person name="Traller J.C."/>
            <person name="Alverson A.J."/>
        </authorList>
    </citation>
    <scope>NUCLEOTIDE SEQUENCE [LARGE SCALE GENOMIC DNA]</scope>
    <source>
        <strain evidence="2 3">CCMP332</strain>
    </source>
</reference>
<name>A0ABD3Q5X3_9STRA</name>
<feature type="compositionally biased region" description="Basic and acidic residues" evidence="1">
    <location>
        <begin position="43"/>
        <end position="65"/>
    </location>
</feature>
<evidence type="ECO:0000313" key="2">
    <source>
        <dbReference type="EMBL" id="KAL3795452.1"/>
    </source>
</evidence>
<organism evidence="2 3">
    <name type="scientific">Cyclotella cryptica</name>
    <dbReference type="NCBI Taxonomy" id="29204"/>
    <lineage>
        <taxon>Eukaryota</taxon>
        <taxon>Sar</taxon>
        <taxon>Stramenopiles</taxon>
        <taxon>Ochrophyta</taxon>
        <taxon>Bacillariophyta</taxon>
        <taxon>Coscinodiscophyceae</taxon>
        <taxon>Thalassiosirophycidae</taxon>
        <taxon>Stephanodiscales</taxon>
        <taxon>Stephanodiscaceae</taxon>
        <taxon>Cyclotella</taxon>
    </lineage>
</organism>